<name>A0ABS3TLD0_9BACT</name>
<evidence type="ECO:0000313" key="1">
    <source>
        <dbReference type="EMBL" id="MBO3273510.1"/>
    </source>
</evidence>
<dbReference type="Proteomes" id="UP000670527">
    <property type="component" value="Unassembled WGS sequence"/>
</dbReference>
<dbReference type="RefSeq" id="WP_208309619.1">
    <property type="nucleotide sequence ID" value="NZ_JAGETX010000069.1"/>
</dbReference>
<gene>
    <name evidence="1" type="ORF">J4D97_22900</name>
</gene>
<dbReference type="EMBL" id="JAGETX010000069">
    <property type="protein sequence ID" value="MBO3273510.1"/>
    <property type="molecule type" value="Genomic_DNA"/>
</dbReference>
<organism evidence="1 2">
    <name type="scientific">Hymenobacter defluvii</name>
    <dbReference type="NCBI Taxonomy" id="2054411"/>
    <lineage>
        <taxon>Bacteria</taxon>
        <taxon>Pseudomonadati</taxon>
        <taxon>Bacteroidota</taxon>
        <taxon>Cytophagia</taxon>
        <taxon>Cytophagales</taxon>
        <taxon>Hymenobacteraceae</taxon>
        <taxon>Hymenobacter</taxon>
    </lineage>
</organism>
<evidence type="ECO:0000313" key="2">
    <source>
        <dbReference type="Proteomes" id="UP000670527"/>
    </source>
</evidence>
<proteinExistence type="predicted"/>
<keyword evidence="2" id="KW-1185">Reference proteome</keyword>
<protein>
    <submittedName>
        <fullName evidence="1">PD-(D/E)XK nuclease family protein</fullName>
    </submittedName>
</protein>
<sequence length="343" mass="39614">MNLFERLYRYREKASKHERENYLTELLATILERNPSLITILCTDAGINLPSRSVYTIRTQQSYAEGRPDIVIETAAHEVLLLIECKLEAGEGHEQLANYQRILAASSAAQKGIIFLTKYYEAPRAKPVVCLRWYQLFQRLSKLPDSELLSLFREYLIFHRLHQPMSFQSADLLALEQIQATITKMDEILTPIEWEFRRYIGGTYQYTKTRCPRFEEGWYGYWRFAGSATFSAGFLCGAGEMPRCFVEVKTWSGSPEPVFEGEKRNTFQQAVRKTWNLPDSKLNDLVIAKSVTAFMTTSGQDEGVIAMREWFQARFQELNQLLEQHSYFLQGVSPVPPELAAEE</sequence>
<comment type="caution">
    <text evidence="1">The sequence shown here is derived from an EMBL/GenBank/DDBJ whole genome shotgun (WGS) entry which is preliminary data.</text>
</comment>
<reference evidence="1 2" key="1">
    <citation type="submission" date="2021-03" db="EMBL/GenBank/DDBJ databases">
        <authorList>
            <person name="Kim M.K."/>
        </authorList>
    </citation>
    <scope>NUCLEOTIDE SEQUENCE [LARGE SCALE GENOMIC DNA]</scope>
    <source>
        <strain evidence="1 2">BT507</strain>
    </source>
</reference>
<feature type="non-terminal residue" evidence="1">
    <location>
        <position position="343"/>
    </location>
</feature>
<accession>A0ABS3TLD0</accession>